<accession>A0A645EJ53</accession>
<gene>
    <name evidence="1" type="ORF">SDC9_148569</name>
</gene>
<dbReference type="AlphaFoldDB" id="A0A645EJ53"/>
<organism evidence="1">
    <name type="scientific">bioreactor metagenome</name>
    <dbReference type="NCBI Taxonomy" id="1076179"/>
    <lineage>
        <taxon>unclassified sequences</taxon>
        <taxon>metagenomes</taxon>
        <taxon>ecological metagenomes</taxon>
    </lineage>
</organism>
<reference evidence="1" key="1">
    <citation type="submission" date="2019-08" db="EMBL/GenBank/DDBJ databases">
        <authorList>
            <person name="Kucharzyk K."/>
            <person name="Murdoch R.W."/>
            <person name="Higgins S."/>
            <person name="Loffler F."/>
        </authorList>
    </citation>
    <scope>NUCLEOTIDE SEQUENCE</scope>
</reference>
<comment type="caution">
    <text evidence="1">The sequence shown here is derived from an EMBL/GenBank/DDBJ whole genome shotgun (WGS) entry which is preliminary data.</text>
</comment>
<sequence length="81" mass="9174">MDIGDNGCRRVFDDLCQSLRIFLIENRQSDNFAFAFTKLVDLMQSRRGISCFGIAHGLNHDRVLPSDLDTSDCYCSCHLSV</sequence>
<dbReference type="EMBL" id="VSSQ01047380">
    <property type="protein sequence ID" value="MPN01360.1"/>
    <property type="molecule type" value="Genomic_DNA"/>
</dbReference>
<evidence type="ECO:0000313" key="1">
    <source>
        <dbReference type="EMBL" id="MPN01360.1"/>
    </source>
</evidence>
<name>A0A645EJ53_9ZZZZ</name>
<proteinExistence type="predicted"/>
<protein>
    <submittedName>
        <fullName evidence="1">Uncharacterized protein</fullName>
    </submittedName>
</protein>